<dbReference type="RefSeq" id="WP_253667882.1">
    <property type="nucleotide sequence ID" value="NZ_JAMTCP010000002.1"/>
</dbReference>
<sequence>MRGKKSRASRSGMLVAAVVLGIGGLLAPPASAAGDSPGDTTPFIVGGGTVSQQKPWISALHNNGGFTCTSSVIAKRWVLTAAHCVEGNGKYSVRVGSLDRGSGGTTANVSKVVRHPNYKWPTADIALLQLDRDVNTTYVRLATNADLADGKAVTLYGWGSEKADWSGPLPRKLKYANGNVTKVSCSDVSATPRVICTKTDGSVAGGDSGGPAVVRGAGGQEIQAGVCAVGHRPAGSGWAGYTNVAAFRDWIRSHAGV</sequence>
<dbReference type="InterPro" id="IPR001254">
    <property type="entry name" value="Trypsin_dom"/>
</dbReference>
<gene>
    <name evidence="5" type="ORF">LX15_000600</name>
</gene>
<evidence type="ECO:0000256" key="2">
    <source>
        <dbReference type="ARBA" id="ARBA00023157"/>
    </source>
</evidence>
<feature type="chain" id="PRO_5045844180" evidence="3">
    <location>
        <begin position="33"/>
        <end position="257"/>
    </location>
</feature>
<protein>
    <submittedName>
        <fullName evidence="5">Trypsin</fullName>
    </submittedName>
</protein>
<evidence type="ECO:0000259" key="4">
    <source>
        <dbReference type="PROSITE" id="PS50240"/>
    </source>
</evidence>
<keyword evidence="6" id="KW-1185">Reference proteome</keyword>
<feature type="domain" description="Peptidase S1" evidence="4">
    <location>
        <begin position="44"/>
        <end position="256"/>
    </location>
</feature>
<keyword evidence="3" id="KW-0732">Signal</keyword>
<comment type="caution">
    <text evidence="5">The sequence shown here is derived from an EMBL/GenBank/DDBJ whole genome shotgun (WGS) entry which is preliminary data.</text>
</comment>
<accession>A0ABT1HN22</accession>
<dbReference type="EMBL" id="JAMTCP010000002">
    <property type="protein sequence ID" value="MCP2256917.1"/>
    <property type="molecule type" value="Genomic_DNA"/>
</dbReference>
<dbReference type="InterPro" id="IPR050430">
    <property type="entry name" value="Peptidase_S1"/>
</dbReference>
<dbReference type="PROSITE" id="PS00134">
    <property type="entry name" value="TRYPSIN_HIS"/>
    <property type="match status" value="1"/>
</dbReference>
<evidence type="ECO:0000313" key="5">
    <source>
        <dbReference type="EMBL" id="MCP2256917.1"/>
    </source>
</evidence>
<evidence type="ECO:0000313" key="6">
    <source>
        <dbReference type="Proteomes" id="UP001205311"/>
    </source>
</evidence>
<dbReference type="PANTHER" id="PTHR24276:SF98">
    <property type="entry name" value="FI18310P1-RELATED"/>
    <property type="match status" value="1"/>
</dbReference>
<feature type="signal peptide" evidence="3">
    <location>
        <begin position="1"/>
        <end position="32"/>
    </location>
</feature>
<reference evidence="5 6" key="1">
    <citation type="submission" date="2022-06" db="EMBL/GenBank/DDBJ databases">
        <title>Genomic Encyclopedia of Archaeal and Bacterial Type Strains, Phase II (KMG-II): from individual species to whole genera.</title>
        <authorList>
            <person name="Goeker M."/>
        </authorList>
    </citation>
    <scope>NUCLEOTIDE SEQUENCE [LARGE SCALE GENOMIC DNA]</scope>
    <source>
        <strain evidence="5 6">DSM 40477</strain>
    </source>
</reference>
<proteinExistence type="inferred from homology"/>
<dbReference type="InterPro" id="IPR018114">
    <property type="entry name" value="TRYPSIN_HIS"/>
</dbReference>
<dbReference type="Proteomes" id="UP001205311">
    <property type="component" value="Unassembled WGS sequence"/>
</dbReference>
<dbReference type="InterPro" id="IPR001314">
    <property type="entry name" value="Peptidase_S1A"/>
</dbReference>
<dbReference type="SUPFAM" id="SSF50494">
    <property type="entry name" value="Trypsin-like serine proteases"/>
    <property type="match status" value="1"/>
</dbReference>
<evidence type="ECO:0000256" key="1">
    <source>
        <dbReference type="ARBA" id="ARBA00007664"/>
    </source>
</evidence>
<dbReference type="InterPro" id="IPR009003">
    <property type="entry name" value="Peptidase_S1_PA"/>
</dbReference>
<dbReference type="Gene3D" id="2.40.10.10">
    <property type="entry name" value="Trypsin-like serine proteases"/>
    <property type="match status" value="1"/>
</dbReference>
<name>A0ABT1HN22_STRSD</name>
<dbReference type="CDD" id="cd00190">
    <property type="entry name" value="Tryp_SPc"/>
    <property type="match status" value="1"/>
</dbReference>
<keyword evidence="2" id="KW-1015">Disulfide bond</keyword>
<dbReference type="PROSITE" id="PS50240">
    <property type="entry name" value="TRYPSIN_DOM"/>
    <property type="match status" value="1"/>
</dbReference>
<dbReference type="InterPro" id="IPR043504">
    <property type="entry name" value="Peptidase_S1_PA_chymotrypsin"/>
</dbReference>
<dbReference type="SMART" id="SM00020">
    <property type="entry name" value="Tryp_SPc"/>
    <property type="match status" value="1"/>
</dbReference>
<dbReference type="PANTHER" id="PTHR24276">
    <property type="entry name" value="POLYSERASE-RELATED"/>
    <property type="match status" value="1"/>
</dbReference>
<organism evidence="5 6">
    <name type="scientific">Streptoalloteichus tenebrarius (strain ATCC 17920 / DSM 40477 / JCM 4838 / CBS 697.72 / NBRC 16177 / NCIMB 11028 / NRRL B-12390 / A12253. 1 / ISP 5477)</name>
    <name type="common">Streptomyces tenebrarius</name>
    <dbReference type="NCBI Taxonomy" id="1933"/>
    <lineage>
        <taxon>Bacteria</taxon>
        <taxon>Bacillati</taxon>
        <taxon>Actinomycetota</taxon>
        <taxon>Actinomycetes</taxon>
        <taxon>Pseudonocardiales</taxon>
        <taxon>Pseudonocardiaceae</taxon>
        <taxon>Streptoalloteichus</taxon>
    </lineage>
</organism>
<dbReference type="Pfam" id="PF00089">
    <property type="entry name" value="Trypsin"/>
    <property type="match status" value="1"/>
</dbReference>
<evidence type="ECO:0000256" key="3">
    <source>
        <dbReference type="SAM" id="SignalP"/>
    </source>
</evidence>
<dbReference type="PRINTS" id="PR00722">
    <property type="entry name" value="CHYMOTRYPSIN"/>
</dbReference>
<comment type="similarity">
    <text evidence="1">Belongs to the peptidase S1 family.</text>
</comment>